<comment type="cofactor">
    <cofactor evidence="1">
        <name>[4Fe-4S] cluster</name>
        <dbReference type="ChEBI" id="CHEBI:49883"/>
    </cofactor>
</comment>
<comment type="catalytic activity">
    <reaction evidence="7">
        <text>ATP + H2O = ADP + phosphate + H(+)</text>
        <dbReference type="Rhea" id="RHEA:13065"/>
        <dbReference type="ChEBI" id="CHEBI:15377"/>
        <dbReference type="ChEBI" id="CHEBI:15378"/>
        <dbReference type="ChEBI" id="CHEBI:30616"/>
        <dbReference type="ChEBI" id="CHEBI:43474"/>
        <dbReference type="ChEBI" id="CHEBI:456216"/>
        <dbReference type="EC" id="5.6.2.3"/>
    </reaction>
</comment>
<dbReference type="InterPro" id="IPR045028">
    <property type="entry name" value="DinG/Rad3-like"/>
</dbReference>
<evidence type="ECO:0000259" key="9">
    <source>
        <dbReference type="PROSITE" id="PS51193"/>
    </source>
</evidence>
<evidence type="ECO:0000256" key="6">
    <source>
        <dbReference type="ARBA" id="ARBA00044969"/>
    </source>
</evidence>
<evidence type="ECO:0000313" key="11">
    <source>
        <dbReference type="Proteomes" id="UP000541810"/>
    </source>
</evidence>
<feature type="domain" description="Helicase ATP-binding" evidence="9">
    <location>
        <begin position="15"/>
        <end position="314"/>
    </location>
</feature>
<protein>
    <recommendedName>
        <fullName evidence="6">DNA 5'-3' helicase</fullName>
        <ecNumber evidence="6">5.6.2.3</ecNumber>
    </recommendedName>
</protein>
<evidence type="ECO:0000256" key="1">
    <source>
        <dbReference type="ARBA" id="ARBA00001966"/>
    </source>
</evidence>
<keyword evidence="10" id="KW-0347">Helicase</keyword>
<reference evidence="10 11" key="1">
    <citation type="submission" date="2020-08" db="EMBL/GenBank/DDBJ databases">
        <title>Genomic Encyclopedia of Type Strains, Phase IV (KMG-IV): sequencing the most valuable type-strain genomes for metagenomic binning, comparative biology and taxonomic classification.</title>
        <authorList>
            <person name="Goeker M."/>
        </authorList>
    </citation>
    <scope>NUCLEOTIDE SEQUENCE [LARGE SCALE GENOMIC DNA]</scope>
    <source>
        <strain evidence="10 11">DSM 103725</strain>
    </source>
</reference>
<keyword evidence="3 10" id="KW-0378">Hydrolase</keyword>
<dbReference type="InterPro" id="IPR006555">
    <property type="entry name" value="ATP-dep_Helicase_C"/>
</dbReference>
<keyword evidence="4" id="KW-0067">ATP-binding</keyword>
<dbReference type="EC" id="5.6.2.3" evidence="6"/>
<gene>
    <name evidence="10" type="ORF">HNQ40_003422</name>
</gene>
<dbReference type="RefSeq" id="WP_221435608.1">
    <property type="nucleotide sequence ID" value="NZ_JACHGY010000001.1"/>
</dbReference>
<evidence type="ECO:0000256" key="7">
    <source>
        <dbReference type="ARBA" id="ARBA00048954"/>
    </source>
</evidence>
<dbReference type="SMART" id="SM00487">
    <property type="entry name" value="DEXDc"/>
    <property type="match status" value="1"/>
</dbReference>
<dbReference type="GO" id="GO:0006139">
    <property type="term" value="P:nucleobase-containing compound metabolic process"/>
    <property type="evidence" value="ECO:0007669"/>
    <property type="project" value="InterPro"/>
</dbReference>
<dbReference type="PROSITE" id="PS51193">
    <property type="entry name" value="HELICASE_ATP_BIND_2"/>
    <property type="match status" value="1"/>
</dbReference>
<comment type="similarity">
    <text evidence="5">Belongs to the helicase family. DinG subfamily.</text>
</comment>
<evidence type="ECO:0000256" key="4">
    <source>
        <dbReference type="ARBA" id="ARBA00022840"/>
    </source>
</evidence>
<dbReference type="GO" id="GO:0016818">
    <property type="term" value="F:hydrolase activity, acting on acid anhydrides, in phosphorus-containing anhydrides"/>
    <property type="evidence" value="ECO:0007669"/>
    <property type="project" value="InterPro"/>
</dbReference>
<evidence type="ECO:0000256" key="5">
    <source>
        <dbReference type="ARBA" id="ARBA00038058"/>
    </source>
</evidence>
<evidence type="ECO:0000256" key="2">
    <source>
        <dbReference type="ARBA" id="ARBA00022741"/>
    </source>
</evidence>
<dbReference type="Pfam" id="PF13307">
    <property type="entry name" value="Helicase_C_2"/>
    <property type="match status" value="1"/>
</dbReference>
<organism evidence="10 11">
    <name type="scientific">Algisphaera agarilytica</name>
    <dbReference type="NCBI Taxonomy" id="1385975"/>
    <lineage>
        <taxon>Bacteria</taxon>
        <taxon>Pseudomonadati</taxon>
        <taxon>Planctomycetota</taxon>
        <taxon>Phycisphaerae</taxon>
        <taxon>Phycisphaerales</taxon>
        <taxon>Phycisphaeraceae</taxon>
        <taxon>Algisphaera</taxon>
    </lineage>
</organism>
<dbReference type="Gene3D" id="3.40.50.300">
    <property type="entry name" value="P-loop containing nucleotide triphosphate hydrolases"/>
    <property type="match status" value="2"/>
</dbReference>
<dbReference type="InterPro" id="IPR027417">
    <property type="entry name" value="P-loop_NTPase"/>
</dbReference>
<dbReference type="SUPFAM" id="SSF52540">
    <property type="entry name" value="P-loop containing nucleoside triphosphate hydrolases"/>
    <property type="match status" value="1"/>
</dbReference>
<dbReference type="InterPro" id="IPR014001">
    <property type="entry name" value="Helicase_ATP-bd"/>
</dbReference>
<keyword evidence="2" id="KW-0547">Nucleotide-binding</keyword>
<sequence>MTFNPADILAADGPIARRLGDRYEHRPEQAQMIEAVEDALDAGHPLMVEAGTGVGKSFAYLLPAVAHILRAGERGADQKRRVIISTHTIALQEQIIEKDIPLLQSILPGAGGDEFSAVLVKGRGNYVSLRRMNRAWERKASLFDESAEERTIRDIVAWSKETSDGSLASLPQLEAPNVWNDVQSDSEDCMGKRCPSYKECFYQSDRRRMMNADLLVVNHALFFADLALRAETDGGYAILPPYDAVVLDEAHTIEDVASDHFGLSVSKYQVGYLISRLYQAKRHRGLLPSLQNKLDMRLFNNTVLALEKAYTASENFFDELIVWHEQQGGRNGRIREPQPISNTLTPLLHELSLMLLRVKNALDSEDDRLEVQGYADRAQALGDTLKALIDQTVPDSVYWAEVSRRGRYHRVKLCSSPIEVGPLMRQRLFESKTSKGDPLPVVMTSATLATAPRRTSPTASAEPRPANQVAGPDKFAHLKQRLGCDEAQSLLLGSPYDYAEQAELVVARHLPDPGSPAFFDKMTPTLLRHLDDSDGGAFVLFTSYAMLKRTAEWLRPRLIQRNMPVLVQGEGLPRTAMLEQFKQDHRSVLLGTDSFWQGVDVQGEALRCVIITRLPFVVPDRPLIEARNERIKARGGNPFADYSLPEAVLKFKQGFGRLIRSKQDTGKVVVLDSRMMTRPYGRKFIEALPRLPVVEDRLPNPDTNAIDPAWS</sequence>
<proteinExistence type="inferred from homology"/>
<dbReference type="AlphaFoldDB" id="A0A7X0HBD6"/>
<comment type="caution">
    <text evidence="10">The sequence shown here is derived from an EMBL/GenBank/DDBJ whole genome shotgun (WGS) entry which is preliminary data.</text>
</comment>
<evidence type="ECO:0000313" key="10">
    <source>
        <dbReference type="EMBL" id="MBB6431616.1"/>
    </source>
</evidence>
<dbReference type="PANTHER" id="PTHR11472:SF34">
    <property type="entry name" value="REGULATOR OF TELOMERE ELONGATION HELICASE 1"/>
    <property type="match status" value="1"/>
</dbReference>
<accession>A0A7X0HBD6</accession>
<dbReference type="Proteomes" id="UP000541810">
    <property type="component" value="Unassembled WGS sequence"/>
</dbReference>
<dbReference type="GO" id="GO:0003676">
    <property type="term" value="F:nucleic acid binding"/>
    <property type="evidence" value="ECO:0007669"/>
    <property type="project" value="InterPro"/>
</dbReference>
<dbReference type="GO" id="GO:0005524">
    <property type="term" value="F:ATP binding"/>
    <property type="evidence" value="ECO:0007669"/>
    <property type="project" value="UniProtKB-KW"/>
</dbReference>
<dbReference type="PANTHER" id="PTHR11472">
    <property type="entry name" value="DNA REPAIR DEAD HELICASE RAD3/XP-D SUBFAMILY MEMBER"/>
    <property type="match status" value="1"/>
</dbReference>
<evidence type="ECO:0000256" key="8">
    <source>
        <dbReference type="SAM" id="MobiDB-lite"/>
    </source>
</evidence>
<evidence type="ECO:0000256" key="3">
    <source>
        <dbReference type="ARBA" id="ARBA00022801"/>
    </source>
</evidence>
<dbReference type="InterPro" id="IPR014013">
    <property type="entry name" value="Helic_SF1/SF2_ATP-bd_DinG/Rad3"/>
</dbReference>
<feature type="compositionally biased region" description="Polar residues" evidence="8">
    <location>
        <begin position="449"/>
        <end position="459"/>
    </location>
</feature>
<name>A0A7X0HBD6_9BACT</name>
<dbReference type="EMBL" id="JACHGY010000001">
    <property type="protein sequence ID" value="MBB6431616.1"/>
    <property type="molecule type" value="Genomic_DNA"/>
</dbReference>
<feature type="region of interest" description="Disordered" evidence="8">
    <location>
        <begin position="449"/>
        <end position="470"/>
    </location>
</feature>
<dbReference type="SMART" id="SM00491">
    <property type="entry name" value="HELICc2"/>
    <property type="match status" value="1"/>
</dbReference>
<dbReference type="Pfam" id="PF00270">
    <property type="entry name" value="DEAD"/>
    <property type="match status" value="1"/>
</dbReference>
<dbReference type="GO" id="GO:0043139">
    <property type="term" value="F:5'-3' DNA helicase activity"/>
    <property type="evidence" value="ECO:0007669"/>
    <property type="project" value="UniProtKB-EC"/>
</dbReference>
<keyword evidence="11" id="KW-1185">Reference proteome</keyword>
<dbReference type="InterPro" id="IPR011545">
    <property type="entry name" value="DEAD/DEAH_box_helicase_dom"/>
</dbReference>